<feature type="non-terminal residue" evidence="1">
    <location>
        <position position="102"/>
    </location>
</feature>
<reference evidence="1" key="1">
    <citation type="journal article" date="2020" name="Stud. Mycol.">
        <title>101 Dothideomycetes genomes: a test case for predicting lifestyles and emergence of pathogens.</title>
        <authorList>
            <person name="Haridas S."/>
            <person name="Albert R."/>
            <person name="Binder M."/>
            <person name="Bloem J."/>
            <person name="Labutti K."/>
            <person name="Salamov A."/>
            <person name="Andreopoulos B."/>
            <person name="Baker S."/>
            <person name="Barry K."/>
            <person name="Bills G."/>
            <person name="Bluhm B."/>
            <person name="Cannon C."/>
            <person name="Castanera R."/>
            <person name="Culley D."/>
            <person name="Daum C."/>
            <person name="Ezra D."/>
            <person name="Gonzalez J."/>
            <person name="Henrissat B."/>
            <person name="Kuo A."/>
            <person name="Liang C."/>
            <person name="Lipzen A."/>
            <person name="Lutzoni F."/>
            <person name="Magnuson J."/>
            <person name="Mondo S."/>
            <person name="Nolan M."/>
            <person name="Ohm R."/>
            <person name="Pangilinan J."/>
            <person name="Park H.-J."/>
            <person name="Ramirez L."/>
            <person name="Alfaro M."/>
            <person name="Sun H."/>
            <person name="Tritt A."/>
            <person name="Yoshinaga Y."/>
            <person name="Zwiers L.-H."/>
            <person name="Turgeon B."/>
            <person name="Goodwin S."/>
            <person name="Spatafora J."/>
            <person name="Crous P."/>
            <person name="Grigoriev I."/>
        </authorList>
    </citation>
    <scope>NUCLEOTIDE SEQUENCE</scope>
    <source>
        <strain evidence="1">CBS 116435</strain>
    </source>
</reference>
<comment type="caution">
    <text evidence="1">The sequence shown here is derived from an EMBL/GenBank/DDBJ whole genome shotgun (WGS) entry which is preliminary data.</text>
</comment>
<feature type="non-terminal residue" evidence="1">
    <location>
        <position position="1"/>
    </location>
</feature>
<dbReference type="EMBL" id="MU003819">
    <property type="protein sequence ID" value="KAF2718804.1"/>
    <property type="molecule type" value="Genomic_DNA"/>
</dbReference>
<evidence type="ECO:0000313" key="1">
    <source>
        <dbReference type="EMBL" id="KAF2718804.1"/>
    </source>
</evidence>
<evidence type="ECO:0000313" key="2">
    <source>
        <dbReference type="Proteomes" id="UP000799441"/>
    </source>
</evidence>
<keyword evidence="2" id="KW-1185">Reference proteome</keyword>
<dbReference type="Proteomes" id="UP000799441">
    <property type="component" value="Unassembled WGS sequence"/>
</dbReference>
<accession>A0A9P4Q617</accession>
<protein>
    <submittedName>
        <fullName evidence="1">Uncharacterized protein</fullName>
    </submittedName>
</protein>
<gene>
    <name evidence="1" type="ORF">K431DRAFT_203480</name>
</gene>
<name>A0A9P4Q617_9PEZI</name>
<sequence>ESEWESEQYQAALAHLESLQDKIDHLRGTLLSLVAPLIQPQQSRVHMFAEIKKAAIASTTDLKTFSDSWHSEQTQQLFTRAKESVGKDGDLSRAADVPVYGW</sequence>
<dbReference type="AlphaFoldDB" id="A0A9P4Q617"/>
<dbReference type="OrthoDB" id="5326237at2759"/>
<proteinExistence type="predicted"/>
<organism evidence="1 2">
    <name type="scientific">Polychaeton citri CBS 116435</name>
    <dbReference type="NCBI Taxonomy" id="1314669"/>
    <lineage>
        <taxon>Eukaryota</taxon>
        <taxon>Fungi</taxon>
        <taxon>Dikarya</taxon>
        <taxon>Ascomycota</taxon>
        <taxon>Pezizomycotina</taxon>
        <taxon>Dothideomycetes</taxon>
        <taxon>Dothideomycetidae</taxon>
        <taxon>Capnodiales</taxon>
        <taxon>Capnodiaceae</taxon>
        <taxon>Polychaeton</taxon>
    </lineage>
</organism>